<dbReference type="AlphaFoldDB" id="M7AS51"/>
<name>M7AS51_CHEMY</name>
<evidence type="ECO:0000313" key="2">
    <source>
        <dbReference type="Proteomes" id="UP000031443"/>
    </source>
</evidence>
<keyword evidence="2" id="KW-1185">Reference proteome</keyword>
<dbReference type="EMBL" id="KB569780">
    <property type="protein sequence ID" value="EMP27474.1"/>
    <property type="molecule type" value="Genomic_DNA"/>
</dbReference>
<dbReference type="Proteomes" id="UP000031443">
    <property type="component" value="Unassembled WGS sequence"/>
</dbReference>
<proteinExistence type="predicted"/>
<evidence type="ECO:0000313" key="1">
    <source>
        <dbReference type="EMBL" id="EMP27474.1"/>
    </source>
</evidence>
<organism evidence="1 2">
    <name type="scientific">Chelonia mydas</name>
    <name type="common">Green sea-turtle</name>
    <name type="synonym">Chelonia agassizi</name>
    <dbReference type="NCBI Taxonomy" id="8469"/>
    <lineage>
        <taxon>Eukaryota</taxon>
        <taxon>Metazoa</taxon>
        <taxon>Chordata</taxon>
        <taxon>Craniata</taxon>
        <taxon>Vertebrata</taxon>
        <taxon>Euteleostomi</taxon>
        <taxon>Archelosauria</taxon>
        <taxon>Testudinata</taxon>
        <taxon>Testudines</taxon>
        <taxon>Cryptodira</taxon>
        <taxon>Durocryptodira</taxon>
        <taxon>Americhelydia</taxon>
        <taxon>Chelonioidea</taxon>
        <taxon>Cheloniidae</taxon>
        <taxon>Chelonia</taxon>
    </lineage>
</organism>
<protein>
    <submittedName>
        <fullName evidence="1">Uncharacterized protein</fullName>
    </submittedName>
</protein>
<accession>M7AS51</accession>
<reference evidence="2" key="1">
    <citation type="journal article" date="2013" name="Nat. Genet.">
        <title>The draft genomes of soft-shell turtle and green sea turtle yield insights into the development and evolution of the turtle-specific body plan.</title>
        <authorList>
            <person name="Wang Z."/>
            <person name="Pascual-Anaya J."/>
            <person name="Zadissa A."/>
            <person name="Li W."/>
            <person name="Niimura Y."/>
            <person name="Huang Z."/>
            <person name="Li C."/>
            <person name="White S."/>
            <person name="Xiong Z."/>
            <person name="Fang D."/>
            <person name="Wang B."/>
            <person name="Ming Y."/>
            <person name="Chen Y."/>
            <person name="Zheng Y."/>
            <person name="Kuraku S."/>
            <person name="Pignatelli M."/>
            <person name="Herrero J."/>
            <person name="Beal K."/>
            <person name="Nozawa M."/>
            <person name="Li Q."/>
            <person name="Wang J."/>
            <person name="Zhang H."/>
            <person name="Yu L."/>
            <person name="Shigenobu S."/>
            <person name="Wang J."/>
            <person name="Liu J."/>
            <person name="Flicek P."/>
            <person name="Searle S."/>
            <person name="Wang J."/>
            <person name="Kuratani S."/>
            <person name="Yin Y."/>
            <person name="Aken B."/>
            <person name="Zhang G."/>
            <person name="Irie N."/>
        </authorList>
    </citation>
    <scope>NUCLEOTIDE SEQUENCE [LARGE SCALE GENOMIC DNA]</scope>
</reference>
<sequence>MSIKVYRLNPNFGVQGNEIAVPRLTNRFSRSQHPLAFPQPTPLPAAPIRLERRTMASGSCDQPNLQTLQLGAVSDSTLVVHTFTLLHAAPLIMGPLGGRWGGPLLRPVLRPSPCVDQARAPPL</sequence>
<gene>
    <name evidence="1" type="ORF">UY3_15434</name>
</gene>